<keyword evidence="8" id="KW-1185">Reference proteome</keyword>
<dbReference type="InterPro" id="IPR024674">
    <property type="entry name" value="HpaB/PvcC/4-BUDH_N"/>
</dbReference>
<keyword evidence="1" id="KW-0285">Flavoprotein</keyword>
<accession>A0A418WU77</accession>
<gene>
    <name evidence="7" type="ORF">D3874_02660</name>
</gene>
<evidence type="ECO:0000256" key="3">
    <source>
        <dbReference type="ARBA" id="ARBA00023002"/>
    </source>
</evidence>
<dbReference type="Gene3D" id="1.20.140.10">
    <property type="entry name" value="Butyryl-CoA Dehydrogenase, subunit A, domain 3"/>
    <property type="match status" value="1"/>
</dbReference>
<evidence type="ECO:0000313" key="8">
    <source>
        <dbReference type="Proteomes" id="UP000284605"/>
    </source>
</evidence>
<dbReference type="InterPro" id="IPR004925">
    <property type="entry name" value="HpaB/PvcC/4-BUDH"/>
</dbReference>
<evidence type="ECO:0000256" key="2">
    <source>
        <dbReference type="ARBA" id="ARBA00022827"/>
    </source>
</evidence>
<evidence type="ECO:0000256" key="1">
    <source>
        <dbReference type="ARBA" id="ARBA00022630"/>
    </source>
</evidence>
<dbReference type="InterPro" id="IPR009100">
    <property type="entry name" value="AcylCoA_DH/oxidase_NM_dom_sf"/>
</dbReference>
<dbReference type="SUPFAM" id="SSF47203">
    <property type="entry name" value="Acyl-CoA dehydrogenase C-terminal domain-like"/>
    <property type="match status" value="1"/>
</dbReference>
<protein>
    <submittedName>
        <fullName evidence="7">4-hydroxyphenylacetate 3-hydroxylase</fullName>
    </submittedName>
</protein>
<dbReference type="Pfam" id="PF03241">
    <property type="entry name" value="HpaB"/>
    <property type="match status" value="1"/>
</dbReference>
<evidence type="ECO:0000259" key="5">
    <source>
        <dbReference type="Pfam" id="PF03241"/>
    </source>
</evidence>
<dbReference type="PANTHER" id="PTHR36117:SF3">
    <property type="entry name" value="4-HYDROXYPHENYLACETATE 3-MONOOXYGENASE-RELATED"/>
    <property type="match status" value="1"/>
</dbReference>
<proteinExistence type="predicted"/>
<reference evidence="7 8" key="1">
    <citation type="submission" date="2018-09" db="EMBL/GenBank/DDBJ databases">
        <authorList>
            <person name="Zhu H."/>
        </authorList>
    </citation>
    <scope>NUCLEOTIDE SEQUENCE [LARGE SCALE GENOMIC DNA]</scope>
    <source>
        <strain evidence="7 8">K1W22B-8</strain>
    </source>
</reference>
<dbReference type="Proteomes" id="UP000284605">
    <property type="component" value="Unassembled WGS sequence"/>
</dbReference>
<keyword evidence="2" id="KW-0274">FAD</keyword>
<dbReference type="InterPro" id="IPR046373">
    <property type="entry name" value="Acyl-CoA_Oxase/DH_mid-dom_sf"/>
</dbReference>
<dbReference type="Gene3D" id="1.10.3140.10">
    <property type="entry name" value="4-hydroxybutyryl-coa dehydratase, domain 1"/>
    <property type="match status" value="1"/>
</dbReference>
<dbReference type="InterPro" id="IPR024719">
    <property type="entry name" value="HpaB/PvcC/4-BUDH_C"/>
</dbReference>
<feature type="compositionally biased region" description="Polar residues" evidence="4">
    <location>
        <begin position="7"/>
        <end position="25"/>
    </location>
</feature>
<dbReference type="PANTHER" id="PTHR36117">
    <property type="entry name" value="4-HYDROXYPHENYLACETATE 3-MONOOXYGENASE-RELATED"/>
    <property type="match status" value="1"/>
</dbReference>
<evidence type="ECO:0000259" key="6">
    <source>
        <dbReference type="Pfam" id="PF11794"/>
    </source>
</evidence>
<evidence type="ECO:0000256" key="4">
    <source>
        <dbReference type="SAM" id="MobiDB-lite"/>
    </source>
</evidence>
<keyword evidence="3" id="KW-0560">Oxidoreductase</keyword>
<comment type="caution">
    <text evidence="7">The sequence shown here is derived from an EMBL/GenBank/DDBJ whole genome shotgun (WGS) entry which is preliminary data.</text>
</comment>
<feature type="compositionally biased region" description="Low complexity" evidence="4">
    <location>
        <begin position="59"/>
        <end position="83"/>
    </location>
</feature>
<feature type="domain" description="HpaB/PvcC/4-BUDH N-terminal" evidence="6">
    <location>
        <begin position="124"/>
        <end position="392"/>
    </location>
</feature>
<feature type="domain" description="HpaB/PvcC/4-BUDH C-terminal" evidence="5">
    <location>
        <begin position="405"/>
        <end position="597"/>
    </location>
</feature>
<dbReference type="InterPro" id="IPR036250">
    <property type="entry name" value="AcylCo_DH-like_C"/>
</dbReference>
<feature type="region of interest" description="Disordered" evidence="4">
    <location>
        <begin position="1"/>
        <end position="39"/>
    </location>
</feature>
<feature type="region of interest" description="Disordered" evidence="4">
    <location>
        <begin position="59"/>
        <end position="94"/>
    </location>
</feature>
<dbReference type="Pfam" id="PF11794">
    <property type="entry name" value="HpaB_N"/>
    <property type="match status" value="1"/>
</dbReference>
<dbReference type="GO" id="GO:0016627">
    <property type="term" value="F:oxidoreductase activity, acting on the CH-CH group of donors"/>
    <property type="evidence" value="ECO:0007669"/>
    <property type="project" value="InterPro"/>
</dbReference>
<dbReference type="AlphaFoldDB" id="A0A418WU77"/>
<evidence type="ECO:0000313" key="7">
    <source>
        <dbReference type="EMBL" id="RJF94736.1"/>
    </source>
</evidence>
<dbReference type="SUPFAM" id="SSF56645">
    <property type="entry name" value="Acyl-CoA dehydrogenase NM domain-like"/>
    <property type="match status" value="1"/>
</dbReference>
<sequence>MRCTPRAPTNPTSRAPSCIVPTTRSRIPPSSRKARNTIVTSPSRPCRTACWPTACGTRCSPTTASTAPPATARKTATVTKSSAGSDRRCRRAAPGAAHRRWTGLGLLVRCIPYAVWGVSMGLMTRAEYRRSLGDGRQVWIGGEKVDDVTRHPAFAPMVEAVSQIYDLHNDPSLREIMTFALPQGGRGSRFYKIPASREDLILRRQMTATVLDRVCPTMDRFGDETVTPLFVIKDRGDLLDRFDPRYRANGEAWLNRLQRENLFMTSGNTDPKGDRSKQPFEQDDPDLYLRVVRETDAGIVIAGAKFETGAPYAHVAFIKPTVGAWVEQNRDYAVSCIVPLNAPGVRHICRMPHHAGGGGRADSFEHPLSAGFDEIDTLIVFDNVLVPWENVIFSRQPELAALMRSEFARWAAQGYLTRCLAKADLLVGTALLVAEQSGTIKLPPIRSKISQLMVFKQTILSFLLAAETACETTVSGYVMPNQAIQNAGRIFCSQGYNDMVHLLREIAGGQAVMLPDRAMLMNPEIGADLRKYFRAGEHDADDRLRVLHLARELSASGYAGRTQAYQLFAETPIFAQEAALFATYDRDRSITRARVAAGLDRLESLAPNGEAA</sequence>
<dbReference type="EMBL" id="QYUK01000008">
    <property type="protein sequence ID" value="RJF94736.1"/>
    <property type="molecule type" value="Genomic_DNA"/>
</dbReference>
<organism evidence="7 8">
    <name type="scientific">Oleomonas cavernae</name>
    <dbReference type="NCBI Taxonomy" id="2320859"/>
    <lineage>
        <taxon>Bacteria</taxon>
        <taxon>Pseudomonadati</taxon>
        <taxon>Pseudomonadota</taxon>
        <taxon>Alphaproteobacteria</taxon>
        <taxon>Acetobacterales</taxon>
        <taxon>Acetobacteraceae</taxon>
        <taxon>Oleomonas</taxon>
    </lineage>
</organism>
<name>A0A418WU77_9PROT</name>
<dbReference type="Gene3D" id="2.40.110.10">
    <property type="entry name" value="Butyryl-CoA Dehydrogenase, subunit A, domain 2"/>
    <property type="match status" value="1"/>
</dbReference>